<gene>
    <name evidence="4" type="ORF">g.31609</name>
</gene>
<reference evidence="4" key="1">
    <citation type="submission" date="2015-12" db="EMBL/GenBank/DDBJ databases">
        <title>De novo transcriptome assembly of four potential Pierce s Disease insect vectors from Arizona vineyards.</title>
        <authorList>
            <person name="Tassone E.E."/>
        </authorList>
    </citation>
    <scope>NUCLEOTIDE SEQUENCE</scope>
</reference>
<evidence type="ECO:0000256" key="3">
    <source>
        <dbReference type="PROSITE-ProRule" id="PRU00023"/>
    </source>
</evidence>
<feature type="repeat" description="ANK" evidence="3">
    <location>
        <begin position="81"/>
        <end position="104"/>
    </location>
</feature>
<organism evidence="4">
    <name type="scientific">Clastoptera arizonana</name>
    <name type="common">Arizona spittle bug</name>
    <dbReference type="NCBI Taxonomy" id="38151"/>
    <lineage>
        <taxon>Eukaryota</taxon>
        <taxon>Metazoa</taxon>
        <taxon>Ecdysozoa</taxon>
        <taxon>Arthropoda</taxon>
        <taxon>Hexapoda</taxon>
        <taxon>Insecta</taxon>
        <taxon>Pterygota</taxon>
        <taxon>Neoptera</taxon>
        <taxon>Paraneoptera</taxon>
        <taxon>Hemiptera</taxon>
        <taxon>Auchenorrhyncha</taxon>
        <taxon>Cercopoidea</taxon>
        <taxon>Clastopteridae</taxon>
        <taxon>Clastoptera</taxon>
    </lineage>
</organism>
<keyword evidence="1" id="KW-0677">Repeat</keyword>
<proteinExistence type="predicted"/>
<dbReference type="AlphaFoldDB" id="A0A1B6E7I7"/>
<dbReference type="PRINTS" id="PR01415">
    <property type="entry name" value="ANKYRIN"/>
</dbReference>
<feature type="non-terminal residue" evidence="4">
    <location>
        <position position="1"/>
    </location>
</feature>
<dbReference type="Gene3D" id="1.25.40.20">
    <property type="entry name" value="Ankyrin repeat-containing domain"/>
    <property type="match status" value="1"/>
</dbReference>
<dbReference type="SMART" id="SM00248">
    <property type="entry name" value="ANK"/>
    <property type="match status" value="3"/>
</dbReference>
<name>A0A1B6E7I7_9HEMI</name>
<dbReference type="PROSITE" id="PS50297">
    <property type="entry name" value="ANK_REP_REGION"/>
    <property type="match status" value="3"/>
</dbReference>
<evidence type="ECO:0000313" key="4">
    <source>
        <dbReference type="EMBL" id="JAS33890.1"/>
    </source>
</evidence>
<evidence type="ECO:0000256" key="1">
    <source>
        <dbReference type="ARBA" id="ARBA00022737"/>
    </source>
</evidence>
<dbReference type="PANTHER" id="PTHR24171">
    <property type="entry name" value="ANKYRIN REPEAT DOMAIN-CONTAINING PROTEIN 39-RELATED"/>
    <property type="match status" value="1"/>
</dbReference>
<dbReference type="PANTHER" id="PTHR24171:SF9">
    <property type="entry name" value="ANKYRIN REPEAT DOMAIN-CONTAINING PROTEIN 39"/>
    <property type="match status" value="1"/>
</dbReference>
<sequence length="132" mass="14081">HLLSRGVSVDSTDNAGYTALHYASRGGNIEICELLIRSGANLNAVTKAGLTTPLHRAAMAGHGKVVDLLLKSGAQCLQDKDGRTPLHRAVEGKHTSAAKILVQRCPSLLEISDKLGKIPSDYDCVLRNLLQT</sequence>
<dbReference type="InterPro" id="IPR036770">
    <property type="entry name" value="Ankyrin_rpt-contain_sf"/>
</dbReference>
<dbReference type="InterPro" id="IPR002110">
    <property type="entry name" value="Ankyrin_rpt"/>
</dbReference>
<dbReference type="SUPFAM" id="SSF48403">
    <property type="entry name" value="Ankyrin repeat"/>
    <property type="match status" value="1"/>
</dbReference>
<feature type="repeat" description="ANK" evidence="3">
    <location>
        <begin position="49"/>
        <end position="75"/>
    </location>
</feature>
<dbReference type="PROSITE" id="PS50088">
    <property type="entry name" value="ANK_REPEAT"/>
    <property type="match status" value="3"/>
</dbReference>
<feature type="repeat" description="ANK" evidence="3">
    <location>
        <begin position="15"/>
        <end position="47"/>
    </location>
</feature>
<dbReference type="EMBL" id="GEDC01003408">
    <property type="protein sequence ID" value="JAS33890.1"/>
    <property type="molecule type" value="Transcribed_RNA"/>
</dbReference>
<keyword evidence="2 3" id="KW-0040">ANK repeat</keyword>
<protein>
    <submittedName>
        <fullName evidence="4">Uncharacterized protein</fullName>
    </submittedName>
</protein>
<dbReference type="Pfam" id="PF00023">
    <property type="entry name" value="Ank"/>
    <property type="match status" value="1"/>
</dbReference>
<evidence type="ECO:0000256" key="2">
    <source>
        <dbReference type="ARBA" id="ARBA00023043"/>
    </source>
</evidence>
<dbReference type="Pfam" id="PF12796">
    <property type="entry name" value="Ank_2"/>
    <property type="match status" value="1"/>
</dbReference>
<accession>A0A1B6E7I7</accession>